<reference evidence="1" key="1">
    <citation type="journal article" date="2021" name="Proc. Natl. Acad. Sci. U.S.A.">
        <title>A Catalog of Tens of Thousands of Viruses from Human Metagenomes Reveals Hidden Associations with Chronic Diseases.</title>
        <authorList>
            <person name="Tisza M.J."/>
            <person name="Buck C.B."/>
        </authorList>
    </citation>
    <scope>NUCLEOTIDE SEQUENCE</scope>
    <source>
        <strain evidence="1">CtgN495</strain>
    </source>
</reference>
<sequence>MIVYGYAMNYQYTNEGTMLIQVRIPAIHGPMNKKEYKGANIRNYVNEENLPWYQSLLLPNTPLRGQVVALSSLNDTSNDFLVLGLTGGQYSPAGLNTID</sequence>
<accession>A0A8S5UCG5</accession>
<name>A0A8S5UCG5_9CAUD</name>
<protein>
    <submittedName>
        <fullName evidence="1">Uncharacterized protein</fullName>
    </submittedName>
</protein>
<evidence type="ECO:0000313" key="1">
    <source>
        <dbReference type="EMBL" id="DAF92199.1"/>
    </source>
</evidence>
<dbReference type="EMBL" id="BK016063">
    <property type="protein sequence ID" value="DAF92199.1"/>
    <property type="molecule type" value="Genomic_DNA"/>
</dbReference>
<proteinExistence type="predicted"/>
<organism evidence="1">
    <name type="scientific">Siphoviridae sp. ctgN495</name>
    <dbReference type="NCBI Taxonomy" id="2825608"/>
    <lineage>
        <taxon>Viruses</taxon>
        <taxon>Duplodnaviria</taxon>
        <taxon>Heunggongvirae</taxon>
        <taxon>Uroviricota</taxon>
        <taxon>Caudoviricetes</taxon>
    </lineage>
</organism>